<dbReference type="InterPro" id="IPR041698">
    <property type="entry name" value="Methyltransf_25"/>
</dbReference>
<reference evidence="2 3" key="1">
    <citation type="journal article" date="2010" name="Stand. Genomic Sci.">
        <title>Complete genome sequence of Desulfarculus baarsii type strain (2st14).</title>
        <authorList>
            <person name="Sun H."/>
            <person name="Spring S."/>
            <person name="Lapidus A."/>
            <person name="Davenport K."/>
            <person name="Del Rio T.G."/>
            <person name="Tice H."/>
            <person name="Nolan M."/>
            <person name="Copeland A."/>
            <person name="Cheng J.F."/>
            <person name="Lucas S."/>
            <person name="Tapia R."/>
            <person name="Goodwin L."/>
            <person name="Pitluck S."/>
            <person name="Ivanova N."/>
            <person name="Pagani I."/>
            <person name="Mavromatis K."/>
            <person name="Ovchinnikova G."/>
            <person name="Pati A."/>
            <person name="Chen A."/>
            <person name="Palaniappan K."/>
            <person name="Hauser L."/>
            <person name="Chang Y.J."/>
            <person name="Jeffries C.D."/>
            <person name="Detter J.C."/>
            <person name="Han C."/>
            <person name="Rohde M."/>
            <person name="Brambilla E."/>
            <person name="Goker M."/>
            <person name="Woyke T."/>
            <person name="Bristow J."/>
            <person name="Eisen J.A."/>
            <person name="Markowitz V."/>
            <person name="Hugenholtz P."/>
            <person name="Kyrpides N.C."/>
            <person name="Klenk H.P."/>
            <person name="Land M."/>
        </authorList>
    </citation>
    <scope>NUCLEOTIDE SEQUENCE [LARGE SCALE GENOMIC DNA]</scope>
    <source>
        <strain evidence="3">ATCC 33931 / DSM 2075 / LMG 7858 / VKM B-1802 / 2st14</strain>
    </source>
</reference>
<name>E1QJ43_DESB2</name>
<gene>
    <name evidence="2" type="ordered locus">Deba_2222</name>
</gene>
<organism evidence="2 3">
    <name type="scientific">Desulfarculus baarsii (strain ATCC 33931 / DSM 2075 / LMG 7858 / VKM B-1802 / 2st14)</name>
    <dbReference type="NCBI Taxonomy" id="644282"/>
    <lineage>
        <taxon>Bacteria</taxon>
        <taxon>Pseudomonadati</taxon>
        <taxon>Thermodesulfobacteriota</taxon>
        <taxon>Desulfarculia</taxon>
        <taxon>Desulfarculales</taxon>
        <taxon>Desulfarculaceae</taxon>
        <taxon>Desulfarculus</taxon>
    </lineage>
</organism>
<feature type="domain" description="Methyltransferase" evidence="1">
    <location>
        <begin position="38"/>
        <end position="93"/>
    </location>
</feature>
<evidence type="ECO:0000313" key="2">
    <source>
        <dbReference type="EMBL" id="ADK85586.1"/>
    </source>
</evidence>
<sequence length="185" mass="20507">MPKNDWPPLLGDQRALAMATPPEAARRLIARLPPGRALELCCGVGGLTRFLARDRQVLAVDGDPERLALARANVAAMGGATGVDFLCCDLERPAITPRPGLFRLAILDPDWAPAGQPPNAWTDDLAQMRPPADALLRWAQGFRCTIILRLPPWPSQGRFINFGYFHTLTFRQNGREKFAWIIWGN</sequence>
<dbReference type="HOGENOM" id="CLU_1459069_0_0_7"/>
<dbReference type="SUPFAM" id="SSF53335">
    <property type="entry name" value="S-adenosyl-L-methionine-dependent methyltransferases"/>
    <property type="match status" value="1"/>
</dbReference>
<evidence type="ECO:0000259" key="1">
    <source>
        <dbReference type="Pfam" id="PF13649"/>
    </source>
</evidence>
<dbReference type="CDD" id="cd02440">
    <property type="entry name" value="AdoMet_MTases"/>
    <property type="match status" value="1"/>
</dbReference>
<proteinExistence type="predicted"/>
<dbReference type="EMBL" id="CP002085">
    <property type="protein sequence ID" value="ADK85586.1"/>
    <property type="molecule type" value="Genomic_DNA"/>
</dbReference>
<dbReference type="OrthoDB" id="5298787at2"/>
<dbReference type="Pfam" id="PF13649">
    <property type="entry name" value="Methyltransf_25"/>
    <property type="match status" value="1"/>
</dbReference>
<dbReference type="STRING" id="644282.Deba_2222"/>
<dbReference type="KEGG" id="dbr:Deba_2222"/>
<accession>E1QJ43</accession>
<keyword evidence="3" id="KW-1185">Reference proteome</keyword>
<dbReference type="InterPro" id="IPR029063">
    <property type="entry name" value="SAM-dependent_MTases_sf"/>
</dbReference>
<dbReference type="Proteomes" id="UP000009047">
    <property type="component" value="Chromosome"/>
</dbReference>
<protein>
    <recommendedName>
        <fullName evidence="1">Methyltransferase domain-containing protein</fullName>
    </recommendedName>
</protein>
<dbReference type="eggNOG" id="COG2263">
    <property type="taxonomic scope" value="Bacteria"/>
</dbReference>
<dbReference type="AlphaFoldDB" id="E1QJ43"/>
<evidence type="ECO:0000313" key="3">
    <source>
        <dbReference type="Proteomes" id="UP000009047"/>
    </source>
</evidence>
<dbReference type="Gene3D" id="3.40.50.150">
    <property type="entry name" value="Vaccinia Virus protein VP39"/>
    <property type="match status" value="1"/>
</dbReference>